<keyword evidence="3" id="KW-1185">Reference proteome</keyword>
<dbReference type="KEGG" id="fri:FraEuI1c_1491"/>
<evidence type="ECO:0000313" key="3">
    <source>
        <dbReference type="Proteomes" id="UP000002484"/>
    </source>
</evidence>
<dbReference type="HOGENOM" id="CLU_2057956_0_0_11"/>
<dbReference type="AlphaFoldDB" id="E3J6C6"/>
<proteinExistence type="predicted"/>
<evidence type="ECO:0000256" key="1">
    <source>
        <dbReference type="SAM" id="MobiDB-lite"/>
    </source>
</evidence>
<dbReference type="EMBL" id="CP002299">
    <property type="protein sequence ID" value="ADP79553.1"/>
    <property type="molecule type" value="Genomic_DNA"/>
</dbReference>
<dbReference type="Proteomes" id="UP000002484">
    <property type="component" value="Chromosome"/>
</dbReference>
<evidence type="ECO:0000313" key="2">
    <source>
        <dbReference type="EMBL" id="ADP79553.1"/>
    </source>
</evidence>
<reference evidence="2 3" key="1">
    <citation type="submission" date="2010-10" db="EMBL/GenBank/DDBJ databases">
        <title>Complete sequence of Frankia sp. EuI1c.</title>
        <authorList>
            <consortium name="US DOE Joint Genome Institute"/>
            <person name="Lucas S."/>
            <person name="Copeland A."/>
            <person name="Lapidus A."/>
            <person name="Cheng J.-F."/>
            <person name="Bruce D."/>
            <person name="Goodwin L."/>
            <person name="Pitluck S."/>
            <person name="Chertkov O."/>
            <person name="Detter J.C."/>
            <person name="Han C."/>
            <person name="Tapia R."/>
            <person name="Land M."/>
            <person name="Hauser L."/>
            <person name="Jeffries C."/>
            <person name="Kyrpides N."/>
            <person name="Ivanova N."/>
            <person name="Mikhailova N."/>
            <person name="Beauchemin N."/>
            <person name="Sen A."/>
            <person name="Sur S.A."/>
            <person name="Gtari M."/>
            <person name="Wall L."/>
            <person name="Tisa L."/>
            <person name="Woyke T."/>
        </authorList>
    </citation>
    <scope>NUCLEOTIDE SEQUENCE [LARGE SCALE GENOMIC DNA]</scope>
    <source>
        <strain evidence="3">DSM 45817 / CECT 9037 / EuI1c</strain>
    </source>
</reference>
<organism evidence="2 3">
    <name type="scientific">Pseudofrankia inefficax (strain DSM 45817 / CECT 9037 / DDB 130130 / EuI1c)</name>
    <name type="common">Frankia inefficax</name>
    <dbReference type="NCBI Taxonomy" id="298654"/>
    <lineage>
        <taxon>Bacteria</taxon>
        <taxon>Bacillati</taxon>
        <taxon>Actinomycetota</taxon>
        <taxon>Actinomycetes</taxon>
        <taxon>Frankiales</taxon>
        <taxon>Frankiaceae</taxon>
        <taxon>Pseudofrankia</taxon>
    </lineage>
</organism>
<accession>E3J6C6</accession>
<dbReference type="STRING" id="298654.FraEuI1c_1491"/>
<protein>
    <submittedName>
        <fullName evidence="2">Uncharacterized protein</fullName>
    </submittedName>
</protein>
<gene>
    <name evidence="2" type="ordered locus">FraEuI1c_1491</name>
</gene>
<sequence length="119" mass="13424">MIRIDSSTPLIGYGSLTLDDLALRADQAYADHIATYDATDVLHRALAALPEYDQEAAELVDEAITFIHRYREKTRHEWAATYRTWAAVAGIEIPPDLQEDLGPDIRDYDHGDDYDDSEA</sequence>
<feature type="region of interest" description="Disordered" evidence="1">
    <location>
        <begin position="95"/>
        <end position="119"/>
    </location>
</feature>
<dbReference type="InParanoid" id="E3J6C6"/>
<dbReference type="RefSeq" id="WP_013422673.1">
    <property type="nucleotide sequence ID" value="NC_014666.1"/>
</dbReference>
<name>E3J6C6_PSEI1</name>